<feature type="transmembrane region" description="Helical" evidence="1">
    <location>
        <begin position="164"/>
        <end position="184"/>
    </location>
</feature>
<evidence type="ECO:0000313" key="3">
    <source>
        <dbReference type="Proteomes" id="UP001346149"/>
    </source>
</evidence>
<dbReference type="PANTHER" id="PTHR36000:SF3">
    <property type="entry name" value="EMBRYO DEFECTIVE 1273"/>
    <property type="match status" value="1"/>
</dbReference>
<dbReference type="EMBL" id="JAXQNO010000006">
    <property type="protein sequence ID" value="KAK4795767.1"/>
    <property type="molecule type" value="Genomic_DNA"/>
</dbReference>
<evidence type="ECO:0000256" key="1">
    <source>
        <dbReference type="SAM" id="Phobius"/>
    </source>
</evidence>
<feature type="transmembrane region" description="Helical" evidence="1">
    <location>
        <begin position="127"/>
        <end position="144"/>
    </location>
</feature>
<sequence>MVAVSTILPSSSLLRIKLFKHRPSQFHGSGVRYCHNVAAPPRCSLKATMVQFGEPEKFKVQLDVVKERLLESVPDSVKHFPWKEAEDKLRHRFILLGGKVLKWLIVTLFALSSISDFVFAVAMNKELMVPLGLLIGFSAANLFREILLEFSGNSEVGGYDDVRHLTTIGCIFLLVKLASLCLALRTRVFLLHVANGGLMQVLWLWRNSSISTTDEEKSSVQEDAQASAAIGVDIRA</sequence>
<keyword evidence="3" id="KW-1185">Reference proteome</keyword>
<dbReference type="Proteomes" id="UP001346149">
    <property type="component" value="Unassembled WGS sequence"/>
</dbReference>
<feature type="transmembrane region" description="Helical" evidence="1">
    <location>
        <begin position="100"/>
        <end position="120"/>
    </location>
</feature>
<gene>
    <name evidence="2" type="ORF">SAY86_028093</name>
</gene>
<keyword evidence="1" id="KW-0812">Transmembrane</keyword>
<dbReference type="PANTHER" id="PTHR36000">
    <property type="entry name" value="DEFECTIVE 1273 PROTEIN, PUTATIVE-RELATED"/>
    <property type="match status" value="1"/>
</dbReference>
<organism evidence="2 3">
    <name type="scientific">Trapa natans</name>
    <name type="common">Water chestnut</name>
    <dbReference type="NCBI Taxonomy" id="22666"/>
    <lineage>
        <taxon>Eukaryota</taxon>
        <taxon>Viridiplantae</taxon>
        <taxon>Streptophyta</taxon>
        <taxon>Embryophyta</taxon>
        <taxon>Tracheophyta</taxon>
        <taxon>Spermatophyta</taxon>
        <taxon>Magnoliopsida</taxon>
        <taxon>eudicotyledons</taxon>
        <taxon>Gunneridae</taxon>
        <taxon>Pentapetalae</taxon>
        <taxon>rosids</taxon>
        <taxon>malvids</taxon>
        <taxon>Myrtales</taxon>
        <taxon>Lythraceae</taxon>
        <taxon>Trapa</taxon>
    </lineage>
</organism>
<keyword evidence="1" id="KW-1133">Transmembrane helix</keyword>
<name>A0AAN7RAE9_TRANT</name>
<comment type="caution">
    <text evidence="2">The sequence shown here is derived from an EMBL/GenBank/DDBJ whole genome shotgun (WGS) entry which is preliminary data.</text>
</comment>
<accession>A0AAN7RAE9</accession>
<dbReference type="AlphaFoldDB" id="A0AAN7RAE9"/>
<protein>
    <submittedName>
        <fullName evidence="2">Uncharacterized protein</fullName>
    </submittedName>
</protein>
<evidence type="ECO:0000313" key="2">
    <source>
        <dbReference type="EMBL" id="KAK4795767.1"/>
    </source>
</evidence>
<reference evidence="2 3" key="1">
    <citation type="journal article" date="2023" name="Hortic Res">
        <title>Pangenome of water caltrop reveals structural variations and asymmetric subgenome divergence after allopolyploidization.</title>
        <authorList>
            <person name="Zhang X."/>
            <person name="Chen Y."/>
            <person name="Wang L."/>
            <person name="Yuan Y."/>
            <person name="Fang M."/>
            <person name="Shi L."/>
            <person name="Lu R."/>
            <person name="Comes H.P."/>
            <person name="Ma Y."/>
            <person name="Chen Y."/>
            <person name="Huang G."/>
            <person name="Zhou Y."/>
            <person name="Zheng Z."/>
            <person name="Qiu Y."/>
        </authorList>
    </citation>
    <scope>NUCLEOTIDE SEQUENCE [LARGE SCALE GENOMIC DNA]</scope>
    <source>
        <strain evidence="2">F231</strain>
    </source>
</reference>
<keyword evidence="1" id="KW-0472">Membrane</keyword>
<proteinExistence type="predicted"/>